<keyword evidence="3 6" id="KW-0808">Transferase</keyword>
<dbReference type="InterPro" id="IPR009695">
    <property type="entry name" value="Diacylglyc_glucosyltr_N"/>
</dbReference>
<dbReference type="PANTHER" id="PTHR43025">
    <property type="entry name" value="MONOGALACTOSYLDIACYLGLYCEROL SYNTHASE"/>
    <property type="match status" value="1"/>
</dbReference>
<accession>A0ABS7D861</accession>
<proteinExistence type="inferred from homology"/>
<keyword evidence="7" id="KW-1185">Reference proteome</keyword>
<keyword evidence="2 6" id="KW-0328">Glycosyltransferase</keyword>
<dbReference type="EC" id="2.4.-.-" evidence="6"/>
<reference evidence="6 7" key="1">
    <citation type="submission" date="2021-07" db="EMBL/GenBank/DDBJ databases">
        <title>Paenibacillus radiodurans sp. nov., isolated from the southeastern edge of Tengger Desert.</title>
        <authorList>
            <person name="Zhang G."/>
        </authorList>
    </citation>
    <scope>NUCLEOTIDE SEQUENCE [LARGE SCALE GENOMIC DNA]</scope>
    <source>
        <strain evidence="6 7">DT7-4</strain>
    </source>
</reference>
<dbReference type="InterPro" id="IPR001296">
    <property type="entry name" value="Glyco_trans_1"/>
</dbReference>
<protein>
    <submittedName>
        <fullName evidence="6">Glycosyltransferase</fullName>
        <ecNumber evidence="6">2.4.-.-</ecNumber>
    </submittedName>
</protein>
<evidence type="ECO:0000259" key="5">
    <source>
        <dbReference type="Pfam" id="PF06925"/>
    </source>
</evidence>
<evidence type="ECO:0000256" key="1">
    <source>
        <dbReference type="ARBA" id="ARBA00006962"/>
    </source>
</evidence>
<feature type="domain" description="Diacylglycerol glucosyltransferase N-terminal" evidence="5">
    <location>
        <begin position="23"/>
        <end position="184"/>
    </location>
</feature>
<dbReference type="PANTHER" id="PTHR43025:SF3">
    <property type="entry name" value="MONOGALACTOSYLDIACYLGLYCEROL SYNTHASE 1, CHLOROPLASTIC"/>
    <property type="match status" value="1"/>
</dbReference>
<comment type="caution">
    <text evidence="6">The sequence shown here is derived from an EMBL/GenBank/DDBJ whole genome shotgun (WGS) entry which is preliminary data.</text>
</comment>
<dbReference type="GO" id="GO:0016757">
    <property type="term" value="F:glycosyltransferase activity"/>
    <property type="evidence" value="ECO:0007669"/>
    <property type="project" value="UniProtKB-KW"/>
</dbReference>
<name>A0ABS7D861_9BACL</name>
<organism evidence="6 7">
    <name type="scientific">Paenibacillus oenotherae</name>
    <dbReference type="NCBI Taxonomy" id="1435645"/>
    <lineage>
        <taxon>Bacteria</taxon>
        <taxon>Bacillati</taxon>
        <taxon>Bacillota</taxon>
        <taxon>Bacilli</taxon>
        <taxon>Bacillales</taxon>
        <taxon>Paenibacillaceae</taxon>
        <taxon>Paenibacillus</taxon>
    </lineage>
</organism>
<evidence type="ECO:0000259" key="4">
    <source>
        <dbReference type="Pfam" id="PF00534"/>
    </source>
</evidence>
<feature type="domain" description="Glycosyl transferase family 1" evidence="4">
    <location>
        <begin position="226"/>
        <end position="355"/>
    </location>
</feature>
<comment type="similarity">
    <text evidence="1">Belongs to the glycosyltransferase 28 family.</text>
</comment>
<evidence type="ECO:0000313" key="7">
    <source>
        <dbReference type="Proteomes" id="UP000812277"/>
    </source>
</evidence>
<dbReference type="EMBL" id="JAHZIJ010000010">
    <property type="protein sequence ID" value="MBW7476004.1"/>
    <property type="molecule type" value="Genomic_DNA"/>
</dbReference>
<sequence>MTRYMYNEDPKLLILYASYGDGHLQAARAIRDALSDHGMNRAVLVDLLAEAHPWINEMTRLIYSKSFTMLPGLYGWMYDRTKPMKHDSLFAGWLHSFGRDRLRRLLRDEKPDAVIHTFPLLAMPALKQRMGLRIPSCTVVTDFDLHRRWVHPDIDRYYVPTYDMKHELMSLGIHSHRICVSGIPLKRGFRSLSADPSLYVQYSLPPKKPIILIMAGAQGILPDIAELCTRLLAHPDITLAIVCGRSEALAQELHECFDSHPERERLRIFGYIEHIHELMALSTCLVTKPGGVTLSEALAAELPIFTYKPVPGQERHNALYLESKGAAVIAHSPDQLSQEIMKLIHDPIRLLNCKRALHKLRRNDAADTIALDFCPGLNIMVGAPSSIR</sequence>
<evidence type="ECO:0000256" key="3">
    <source>
        <dbReference type="ARBA" id="ARBA00022679"/>
    </source>
</evidence>
<evidence type="ECO:0000313" key="6">
    <source>
        <dbReference type="EMBL" id="MBW7476004.1"/>
    </source>
</evidence>
<dbReference type="SUPFAM" id="SSF53756">
    <property type="entry name" value="UDP-Glycosyltransferase/glycogen phosphorylase"/>
    <property type="match status" value="1"/>
</dbReference>
<dbReference type="InterPro" id="IPR050519">
    <property type="entry name" value="Glycosyltransf_28_UgtP"/>
</dbReference>
<dbReference type="RefSeq" id="WP_219873248.1">
    <property type="nucleotide sequence ID" value="NZ_JAHZIJ010000010.1"/>
</dbReference>
<dbReference type="Gene3D" id="3.40.50.2000">
    <property type="entry name" value="Glycogen Phosphorylase B"/>
    <property type="match status" value="1"/>
</dbReference>
<gene>
    <name evidence="6" type="ORF">K0T92_14755</name>
</gene>
<dbReference type="Proteomes" id="UP000812277">
    <property type="component" value="Unassembled WGS sequence"/>
</dbReference>
<evidence type="ECO:0000256" key="2">
    <source>
        <dbReference type="ARBA" id="ARBA00022676"/>
    </source>
</evidence>
<dbReference type="Pfam" id="PF00534">
    <property type="entry name" value="Glycos_transf_1"/>
    <property type="match status" value="1"/>
</dbReference>
<dbReference type="Pfam" id="PF06925">
    <property type="entry name" value="MGDG_synth"/>
    <property type="match status" value="1"/>
</dbReference>